<comment type="subcellular location">
    <subcellularLocation>
        <location evidence="1">Membrane</location>
        <topology evidence="1">Multi-pass membrane protein</topology>
    </subcellularLocation>
</comment>
<sequence>MRGRPRVAWVQSYWPRRLCTLRTADLHHALALVRFRGTERAVRIASDDVIARHTGQLGPLHVSGAGRDAVLSESDRLSEHGLHLAEAIGAPLILVVLLWVFASAVSALLPVLVGAFAVVTTTAFLLPGTAGPRDPFVGARVQHHHRPGFRAGCRLQLAVDDLTHAVRLISAVLTDERAQR</sequence>
<gene>
    <name evidence="7" type="ORF">P3G67_21890</name>
</gene>
<evidence type="ECO:0000313" key="7">
    <source>
        <dbReference type="EMBL" id="MDF3291831.1"/>
    </source>
</evidence>
<evidence type="ECO:0000256" key="3">
    <source>
        <dbReference type="ARBA" id="ARBA00022989"/>
    </source>
</evidence>
<accession>A0ABT5ZQ98</accession>
<organism evidence="7 8">
    <name type="scientific">Streptomyces silvisoli</name>
    <dbReference type="NCBI Taxonomy" id="3034235"/>
    <lineage>
        <taxon>Bacteria</taxon>
        <taxon>Bacillati</taxon>
        <taxon>Actinomycetota</taxon>
        <taxon>Actinomycetes</taxon>
        <taxon>Kitasatosporales</taxon>
        <taxon>Streptomycetaceae</taxon>
        <taxon>Streptomyces</taxon>
    </lineage>
</organism>
<protein>
    <submittedName>
        <fullName evidence="7">MMPL family transporter</fullName>
    </submittedName>
</protein>
<evidence type="ECO:0000313" key="8">
    <source>
        <dbReference type="Proteomes" id="UP001216579"/>
    </source>
</evidence>
<keyword evidence="8" id="KW-1185">Reference proteome</keyword>
<evidence type="ECO:0000256" key="1">
    <source>
        <dbReference type="ARBA" id="ARBA00004141"/>
    </source>
</evidence>
<reference evidence="7 8" key="1">
    <citation type="submission" date="2023-03" db="EMBL/GenBank/DDBJ databases">
        <title>Draft genome sequence of Streptomyces sp. RB6PN23 isolated from peat swamp forest in Thailand.</title>
        <authorList>
            <person name="Klaysubun C."/>
            <person name="Duangmal K."/>
        </authorList>
    </citation>
    <scope>NUCLEOTIDE SEQUENCE [LARGE SCALE GENOMIC DNA]</scope>
    <source>
        <strain evidence="7 8">RB6PN23</strain>
    </source>
</reference>
<evidence type="ECO:0000256" key="4">
    <source>
        <dbReference type="ARBA" id="ARBA00023136"/>
    </source>
</evidence>
<feature type="domain" description="Membrane transport protein MMPL" evidence="6">
    <location>
        <begin position="21"/>
        <end position="124"/>
    </location>
</feature>
<keyword evidence="4 5" id="KW-0472">Membrane</keyword>
<proteinExistence type="predicted"/>
<dbReference type="Pfam" id="PF03176">
    <property type="entry name" value="MMPL"/>
    <property type="match status" value="1"/>
</dbReference>
<comment type="caution">
    <text evidence="7">The sequence shown here is derived from an EMBL/GenBank/DDBJ whole genome shotgun (WGS) entry which is preliminary data.</text>
</comment>
<dbReference type="InterPro" id="IPR004869">
    <property type="entry name" value="MMPL_dom"/>
</dbReference>
<dbReference type="SUPFAM" id="SSF82866">
    <property type="entry name" value="Multidrug efflux transporter AcrB transmembrane domain"/>
    <property type="match status" value="1"/>
</dbReference>
<feature type="transmembrane region" description="Helical" evidence="5">
    <location>
        <begin position="107"/>
        <end position="126"/>
    </location>
</feature>
<keyword evidence="2 5" id="KW-0812">Transmembrane</keyword>
<feature type="transmembrane region" description="Helical" evidence="5">
    <location>
        <begin position="81"/>
        <end position="101"/>
    </location>
</feature>
<evidence type="ECO:0000256" key="2">
    <source>
        <dbReference type="ARBA" id="ARBA00022692"/>
    </source>
</evidence>
<evidence type="ECO:0000259" key="6">
    <source>
        <dbReference type="Pfam" id="PF03176"/>
    </source>
</evidence>
<keyword evidence="3 5" id="KW-1133">Transmembrane helix</keyword>
<name>A0ABT5ZQ98_9ACTN</name>
<dbReference type="EMBL" id="JARJBC010000014">
    <property type="protein sequence ID" value="MDF3291831.1"/>
    <property type="molecule type" value="Genomic_DNA"/>
</dbReference>
<dbReference type="Proteomes" id="UP001216579">
    <property type="component" value="Unassembled WGS sequence"/>
</dbReference>
<evidence type="ECO:0000256" key="5">
    <source>
        <dbReference type="SAM" id="Phobius"/>
    </source>
</evidence>